<dbReference type="InterPro" id="IPR000734">
    <property type="entry name" value="TAG_lipase"/>
</dbReference>
<accession>A0ABM0JA65</accession>
<feature type="domain" description="Lipase" evidence="5">
    <location>
        <begin position="2"/>
        <end position="69"/>
    </location>
</feature>
<organism evidence="6 7">
    <name type="scientific">Aplysia californica</name>
    <name type="common">California sea hare</name>
    <dbReference type="NCBI Taxonomy" id="6500"/>
    <lineage>
        <taxon>Eukaryota</taxon>
        <taxon>Metazoa</taxon>
        <taxon>Spiralia</taxon>
        <taxon>Lophotrochozoa</taxon>
        <taxon>Mollusca</taxon>
        <taxon>Gastropoda</taxon>
        <taxon>Heterobranchia</taxon>
        <taxon>Euthyneura</taxon>
        <taxon>Tectipleura</taxon>
        <taxon>Aplysiida</taxon>
        <taxon>Aplysioidea</taxon>
        <taxon>Aplysiidae</taxon>
        <taxon>Aplysia</taxon>
    </lineage>
</organism>
<dbReference type="Proteomes" id="UP000694888">
    <property type="component" value="Unplaced"/>
</dbReference>
<comment type="subcellular location">
    <subcellularLocation>
        <location evidence="1">Secreted</location>
    </subcellularLocation>
</comment>
<reference evidence="7" key="1">
    <citation type="submission" date="2025-08" db="UniProtKB">
        <authorList>
            <consortium name="RefSeq"/>
        </authorList>
    </citation>
    <scope>IDENTIFICATION</scope>
</reference>
<proteinExistence type="inferred from homology"/>
<evidence type="ECO:0000256" key="3">
    <source>
        <dbReference type="ARBA" id="ARBA00022525"/>
    </source>
</evidence>
<dbReference type="Pfam" id="PF00151">
    <property type="entry name" value="Lipase"/>
    <property type="match status" value="1"/>
</dbReference>
<evidence type="ECO:0000259" key="5">
    <source>
        <dbReference type="Pfam" id="PF00151"/>
    </source>
</evidence>
<dbReference type="PANTHER" id="PTHR11610">
    <property type="entry name" value="LIPASE"/>
    <property type="match status" value="1"/>
</dbReference>
<gene>
    <name evidence="7" type="primary">LOC101859896</name>
</gene>
<comment type="similarity">
    <text evidence="2 4">Belongs to the AB hydrolase superfamily. Lipase family.</text>
</comment>
<name>A0ABM0JA65_APLCA</name>
<dbReference type="SUPFAM" id="SSF53474">
    <property type="entry name" value="alpha/beta-Hydrolases"/>
    <property type="match status" value="1"/>
</dbReference>
<dbReference type="RefSeq" id="XP_005088981.2">
    <property type="nucleotide sequence ID" value="XM_005088924.3"/>
</dbReference>
<evidence type="ECO:0000256" key="4">
    <source>
        <dbReference type="RuleBase" id="RU004262"/>
    </source>
</evidence>
<dbReference type="InterPro" id="IPR013818">
    <property type="entry name" value="Lipase"/>
</dbReference>
<sequence>MGVGTSRILGHVNFLMNEGTDQPGCDDRGDTCSHGRASYIAIDSVLNCNFRFVLGCSSKHAFLHGLCSHLPELTFGFGIDKEAALAQSEKSPRIYYYFSDHIERPFCLEKDYASPTFDGVLC</sequence>
<keyword evidence="6" id="KW-1185">Reference proteome</keyword>
<dbReference type="Gene3D" id="3.40.50.1820">
    <property type="entry name" value="alpha/beta hydrolase"/>
    <property type="match status" value="1"/>
</dbReference>
<dbReference type="InterPro" id="IPR029058">
    <property type="entry name" value="AB_hydrolase_fold"/>
</dbReference>
<keyword evidence="3" id="KW-0964">Secreted</keyword>
<evidence type="ECO:0000313" key="7">
    <source>
        <dbReference type="RefSeq" id="XP_005088981.2"/>
    </source>
</evidence>
<evidence type="ECO:0000256" key="1">
    <source>
        <dbReference type="ARBA" id="ARBA00004613"/>
    </source>
</evidence>
<protein>
    <submittedName>
        <fullName evidence="7">Lipase member H-B isoform X2</fullName>
    </submittedName>
</protein>
<evidence type="ECO:0000313" key="6">
    <source>
        <dbReference type="Proteomes" id="UP000694888"/>
    </source>
</evidence>
<evidence type="ECO:0000256" key="2">
    <source>
        <dbReference type="ARBA" id="ARBA00010701"/>
    </source>
</evidence>
<dbReference type="GeneID" id="101859896"/>